<dbReference type="PANTHER" id="PTHR34294:SF5">
    <property type="entry name" value="CENTRAL GLYCOLYTIC GENES REGULATOR"/>
    <property type="match status" value="1"/>
</dbReference>
<dbReference type="InterPro" id="IPR048715">
    <property type="entry name" value="CggR_N"/>
</dbReference>
<dbReference type="Pfam" id="PF04198">
    <property type="entry name" value="Sugar-bind"/>
    <property type="match status" value="1"/>
</dbReference>
<dbReference type="InterPro" id="IPR007324">
    <property type="entry name" value="Sugar-bd_dom_put"/>
</dbReference>
<name>A0ABS6FYX2_9FIRM</name>
<keyword evidence="3" id="KW-0804">Transcription</keyword>
<evidence type="ECO:0000256" key="3">
    <source>
        <dbReference type="ARBA" id="ARBA00023163"/>
    </source>
</evidence>
<evidence type="ECO:0000256" key="1">
    <source>
        <dbReference type="ARBA" id="ARBA00023015"/>
    </source>
</evidence>
<organism evidence="6 7">
    <name type="scientific">Alkaliphilus flagellatus</name>
    <dbReference type="NCBI Taxonomy" id="2841507"/>
    <lineage>
        <taxon>Bacteria</taxon>
        <taxon>Bacillati</taxon>
        <taxon>Bacillota</taxon>
        <taxon>Clostridia</taxon>
        <taxon>Peptostreptococcales</taxon>
        <taxon>Natronincolaceae</taxon>
        <taxon>Alkaliphilus</taxon>
    </lineage>
</organism>
<dbReference type="Pfam" id="PF21715">
    <property type="entry name" value="CggR_N"/>
    <property type="match status" value="1"/>
</dbReference>
<dbReference type="PANTHER" id="PTHR34294">
    <property type="entry name" value="TRANSCRIPTIONAL REGULATOR-RELATED"/>
    <property type="match status" value="1"/>
</dbReference>
<evidence type="ECO:0000259" key="5">
    <source>
        <dbReference type="Pfam" id="PF21715"/>
    </source>
</evidence>
<protein>
    <submittedName>
        <fullName evidence="6">Sugar-binding transcriptional regulator</fullName>
    </submittedName>
</protein>
<keyword evidence="7" id="KW-1185">Reference proteome</keyword>
<gene>
    <name evidence="6" type="ORF">KQI88_03325</name>
</gene>
<accession>A0ABS6FYX2</accession>
<sequence>MKNIINLQKKIVPEIFPILEKRYNILRNIYLMQPVGRRNLANKLSIGERIIRTEVDVLKNQGLVDVDAAGMTITDEGKIVAEELKDFIYSMRGIGEIQDRLKNKLGISKVIVVPGNVEEDEFVLSDLGKATAKLIEKLATSNTKVGITGGTTMAAVAKGITQHTKKQNINIVPARGGLGKQVETQANTIAAEIASRLNGSYELLHASDTLSNQTMEILLQDREIERVIKTIKSVDLLVFGIGRADTMARRRELQKDIVEKLAESNAVSEAFGYYFNQEGNIVHETKTIGIDLEDFQRVPNTIGVAGGRNKAEAILAITSLKKSMILVTDEAAATMILEKF</sequence>
<evidence type="ECO:0000256" key="2">
    <source>
        <dbReference type="ARBA" id="ARBA00023125"/>
    </source>
</evidence>
<dbReference type="InterPro" id="IPR051054">
    <property type="entry name" value="SorC_transcr_regulators"/>
</dbReference>
<dbReference type="EMBL" id="JAHLQK010000001">
    <property type="protein sequence ID" value="MBU5675445.1"/>
    <property type="molecule type" value="Genomic_DNA"/>
</dbReference>
<feature type="domain" description="CggR N-terminal DNA binding" evidence="5">
    <location>
        <begin position="18"/>
        <end position="88"/>
    </location>
</feature>
<reference evidence="6 7" key="1">
    <citation type="submission" date="2021-06" db="EMBL/GenBank/DDBJ databases">
        <authorList>
            <person name="Sun Q."/>
            <person name="Li D."/>
        </authorList>
    </citation>
    <scope>NUCLEOTIDE SEQUENCE [LARGE SCALE GENOMIC DNA]</scope>
    <source>
        <strain evidence="6 7">MSJ-5</strain>
    </source>
</reference>
<dbReference type="Proteomes" id="UP000779508">
    <property type="component" value="Unassembled WGS sequence"/>
</dbReference>
<keyword evidence="1" id="KW-0805">Transcription regulation</keyword>
<keyword evidence="2" id="KW-0238">DNA-binding</keyword>
<evidence type="ECO:0000313" key="7">
    <source>
        <dbReference type="Proteomes" id="UP000779508"/>
    </source>
</evidence>
<evidence type="ECO:0000313" key="6">
    <source>
        <dbReference type="EMBL" id="MBU5675445.1"/>
    </source>
</evidence>
<feature type="domain" description="Sugar-binding" evidence="4">
    <location>
        <begin position="96"/>
        <end position="338"/>
    </location>
</feature>
<evidence type="ECO:0000259" key="4">
    <source>
        <dbReference type="Pfam" id="PF04198"/>
    </source>
</evidence>
<comment type="caution">
    <text evidence="6">The sequence shown here is derived from an EMBL/GenBank/DDBJ whole genome shotgun (WGS) entry which is preliminary data.</text>
</comment>
<proteinExistence type="predicted"/>
<dbReference type="RefSeq" id="WP_216414927.1">
    <property type="nucleotide sequence ID" value="NZ_JAHLQK010000001.1"/>
</dbReference>